<feature type="region of interest" description="Disordered" evidence="6">
    <location>
        <begin position="1"/>
        <end position="59"/>
    </location>
</feature>
<keyword evidence="2" id="KW-0699">rRNA-binding</keyword>
<feature type="compositionally biased region" description="Basic and acidic residues" evidence="6">
    <location>
        <begin position="14"/>
        <end position="23"/>
    </location>
</feature>
<dbReference type="InterPro" id="IPR012677">
    <property type="entry name" value="Nucleotide-bd_a/b_plait_sf"/>
</dbReference>
<dbReference type="GO" id="GO:0003735">
    <property type="term" value="F:structural constituent of ribosome"/>
    <property type="evidence" value="ECO:0007669"/>
    <property type="project" value="InterPro"/>
</dbReference>
<dbReference type="InterPro" id="IPR019985">
    <property type="entry name" value="Ribosomal_uL23"/>
</dbReference>
<keyword evidence="4" id="KW-0689">Ribosomal protein</keyword>
<reference evidence="8" key="1">
    <citation type="submission" date="2021-04" db="EMBL/GenBank/DDBJ databases">
        <authorList>
            <consortium name="Molecular Ecology Group"/>
        </authorList>
    </citation>
    <scope>NUCLEOTIDE SEQUENCE</scope>
</reference>
<gene>
    <name evidence="8" type="ORF">CUNI_LOCUS5469</name>
</gene>
<keyword evidence="9" id="KW-1185">Reference proteome</keyword>
<evidence type="ECO:0000256" key="5">
    <source>
        <dbReference type="ARBA" id="ARBA00023274"/>
    </source>
</evidence>
<dbReference type="GO" id="GO:1990904">
    <property type="term" value="C:ribonucleoprotein complex"/>
    <property type="evidence" value="ECO:0007669"/>
    <property type="project" value="UniProtKB-KW"/>
</dbReference>
<evidence type="ECO:0000256" key="1">
    <source>
        <dbReference type="ARBA" id="ARBA00006700"/>
    </source>
</evidence>
<evidence type="ECO:0000313" key="9">
    <source>
        <dbReference type="Proteomes" id="UP000678393"/>
    </source>
</evidence>
<keyword evidence="5" id="KW-0687">Ribonucleoprotein</keyword>
<dbReference type="InterPro" id="IPR005633">
    <property type="entry name" value="Ribosomal_uL23_N"/>
</dbReference>
<dbReference type="OrthoDB" id="1267328at2759"/>
<evidence type="ECO:0000256" key="6">
    <source>
        <dbReference type="SAM" id="MobiDB-lite"/>
    </source>
</evidence>
<dbReference type="GO" id="GO:0006412">
    <property type="term" value="P:translation"/>
    <property type="evidence" value="ECO:0007669"/>
    <property type="project" value="InterPro"/>
</dbReference>
<name>A0A8S3YX53_9EUPU</name>
<evidence type="ECO:0000256" key="3">
    <source>
        <dbReference type="ARBA" id="ARBA00022884"/>
    </source>
</evidence>
<dbReference type="Gene3D" id="3.30.70.330">
    <property type="match status" value="1"/>
</dbReference>
<comment type="similarity">
    <text evidence="1">Belongs to the universal ribosomal protein uL23 family.</text>
</comment>
<keyword evidence="3" id="KW-0694">RNA-binding</keyword>
<dbReference type="NCBIfam" id="NF011118">
    <property type="entry name" value="PRK14548.1"/>
    <property type="match status" value="1"/>
</dbReference>
<dbReference type="PANTHER" id="PTHR11620">
    <property type="entry name" value="60S RIBOSOMAL PROTEIN L23A"/>
    <property type="match status" value="1"/>
</dbReference>
<comment type="caution">
    <text evidence="8">The sequence shown here is derived from an EMBL/GenBank/DDBJ whole genome shotgun (WGS) entry which is preliminary data.</text>
</comment>
<evidence type="ECO:0000313" key="8">
    <source>
        <dbReference type="EMBL" id="CAG5119911.1"/>
    </source>
</evidence>
<feature type="domain" description="Large ribosomal subunit protein uL23 N-terminal" evidence="7">
    <location>
        <begin position="58"/>
        <end position="108"/>
    </location>
</feature>
<dbReference type="Pfam" id="PF03939">
    <property type="entry name" value="Ribosomal_L23eN"/>
    <property type="match status" value="1"/>
</dbReference>
<proteinExistence type="inferred from homology"/>
<dbReference type="HAMAP" id="MF_01369_A">
    <property type="entry name" value="Ribosomal_uL23_A"/>
    <property type="match status" value="1"/>
</dbReference>
<feature type="compositionally biased region" description="Low complexity" evidence="6">
    <location>
        <begin position="24"/>
        <end position="56"/>
    </location>
</feature>
<organism evidence="8 9">
    <name type="scientific">Candidula unifasciata</name>
    <dbReference type="NCBI Taxonomy" id="100452"/>
    <lineage>
        <taxon>Eukaryota</taxon>
        <taxon>Metazoa</taxon>
        <taxon>Spiralia</taxon>
        <taxon>Lophotrochozoa</taxon>
        <taxon>Mollusca</taxon>
        <taxon>Gastropoda</taxon>
        <taxon>Heterobranchia</taxon>
        <taxon>Euthyneura</taxon>
        <taxon>Panpulmonata</taxon>
        <taxon>Eupulmonata</taxon>
        <taxon>Stylommatophora</taxon>
        <taxon>Helicina</taxon>
        <taxon>Helicoidea</taxon>
        <taxon>Geomitridae</taxon>
        <taxon>Candidula</taxon>
    </lineage>
</organism>
<sequence>MAPKAKKPAAKAPAAKEEKKEAAPAKAAAPAKSAAPKTSKAAAKAAAPPKVDAGVVKAKDKALRAKKSVVRGTHDKKNRKIRTSVHFRRPKTLKLPRAPKYPRKSVNKTNKLDQYCLIKHPLTTESAMKKIEDNNTLVFIVDKRANKPMIKLAVKKLYDIEVAKVNTLIRPDCEKKAYVRIAPDYDALDIANKIGII</sequence>
<dbReference type="GO" id="GO:0019843">
    <property type="term" value="F:rRNA binding"/>
    <property type="evidence" value="ECO:0007669"/>
    <property type="project" value="UniProtKB-KW"/>
</dbReference>
<dbReference type="InterPro" id="IPR013025">
    <property type="entry name" value="Ribosomal_uL23-like"/>
</dbReference>
<evidence type="ECO:0000256" key="2">
    <source>
        <dbReference type="ARBA" id="ARBA00022730"/>
    </source>
</evidence>
<dbReference type="GO" id="GO:0005840">
    <property type="term" value="C:ribosome"/>
    <property type="evidence" value="ECO:0007669"/>
    <property type="project" value="UniProtKB-KW"/>
</dbReference>
<dbReference type="Pfam" id="PF00276">
    <property type="entry name" value="Ribosomal_L23"/>
    <property type="match status" value="1"/>
</dbReference>
<accession>A0A8S3YX53</accession>
<dbReference type="Proteomes" id="UP000678393">
    <property type="component" value="Unassembled WGS sequence"/>
</dbReference>
<evidence type="ECO:0000256" key="4">
    <source>
        <dbReference type="ARBA" id="ARBA00022980"/>
    </source>
</evidence>
<dbReference type="FunFam" id="3.30.70.330:FF:000035">
    <property type="entry name" value="60S ribosomal protein L23a"/>
    <property type="match status" value="1"/>
</dbReference>
<protein>
    <recommendedName>
        <fullName evidence="7">Large ribosomal subunit protein uL23 N-terminal domain-containing protein</fullName>
    </recommendedName>
</protein>
<dbReference type="AlphaFoldDB" id="A0A8S3YX53"/>
<dbReference type="SUPFAM" id="SSF54189">
    <property type="entry name" value="Ribosomal proteins S24e, L23 and L15e"/>
    <property type="match status" value="1"/>
</dbReference>
<dbReference type="EMBL" id="CAJHNH020000791">
    <property type="protein sequence ID" value="CAG5119911.1"/>
    <property type="molecule type" value="Genomic_DNA"/>
</dbReference>
<evidence type="ECO:0000259" key="7">
    <source>
        <dbReference type="Pfam" id="PF03939"/>
    </source>
</evidence>
<dbReference type="NCBIfam" id="TIGR03636">
    <property type="entry name" value="uL23_arch"/>
    <property type="match status" value="1"/>
</dbReference>
<dbReference type="InterPro" id="IPR012678">
    <property type="entry name" value="Ribosomal_uL23/eL15/eS24_sf"/>
</dbReference>